<evidence type="ECO:0000256" key="2">
    <source>
        <dbReference type="SAM" id="Phobius"/>
    </source>
</evidence>
<sequence>MHINIEFQKTKDKPFRTYFDAFDNLHGVLCNPESHPVPAQSNSNGQKPQPQYTEALQLCTFVEGELLGTLPDPARALRLPAATGKPLKACNEYEKAFEVAFGVPQMKPVVEAPNHASPIPADLAGEYGLVDVVLAMCLVGLSMMVVNANGPESSHEPHVIKVLSNTGLWDPNEESLNTVIADSLRFTRQRRQVIKDCLLKLGGGILPCILLLPNNLDQLVCTVMSALKGILPVLKHHSLSHSSNGSDLSQNPALQSPTQTTSTSAGYDGCTYVTRGQARWDPAFIKFLLPLYYLALTSILWLLRFPTPGEPFFKLTAEKWAGLEVASRIMFTGVRLY</sequence>
<proteinExistence type="predicted"/>
<evidence type="ECO:0000313" key="4">
    <source>
        <dbReference type="Proteomes" id="UP000001072"/>
    </source>
</evidence>
<protein>
    <submittedName>
        <fullName evidence="3">Uncharacterized protein</fullName>
    </submittedName>
</protein>
<reference evidence="4" key="1">
    <citation type="journal article" date="2011" name="Proc. Natl. Acad. Sci. U.S.A.">
        <title>Obligate biotrophy features unraveled by the genomic analysis of rust fungi.</title>
        <authorList>
            <person name="Duplessis S."/>
            <person name="Cuomo C.A."/>
            <person name="Lin Y.-C."/>
            <person name="Aerts A."/>
            <person name="Tisserant E."/>
            <person name="Veneault-Fourrey C."/>
            <person name="Joly D.L."/>
            <person name="Hacquard S."/>
            <person name="Amselem J."/>
            <person name="Cantarel B.L."/>
            <person name="Chiu R."/>
            <person name="Coutinho P.M."/>
            <person name="Feau N."/>
            <person name="Field M."/>
            <person name="Frey P."/>
            <person name="Gelhaye E."/>
            <person name="Goldberg J."/>
            <person name="Grabherr M.G."/>
            <person name="Kodira C.D."/>
            <person name="Kohler A."/>
            <person name="Kuees U."/>
            <person name="Lindquist E.A."/>
            <person name="Lucas S.M."/>
            <person name="Mago R."/>
            <person name="Mauceli E."/>
            <person name="Morin E."/>
            <person name="Murat C."/>
            <person name="Pangilinan J.L."/>
            <person name="Park R."/>
            <person name="Pearson M."/>
            <person name="Quesneville H."/>
            <person name="Rouhier N."/>
            <person name="Sakthikumar S."/>
            <person name="Salamov A.A."/>
            <person name="Schmutz J."/>
            <person name="Selles B."/>
            <person name="Shapiro H."/>
            <person name="Tanguay P."/>
            <person name="Tuskan G.A."/>
            <person name="Henrissat B."/>
            <person name="Van de Peer Y."/>
            <person name="Rouze P."/>
            <person name="Ellis J.G."/>
            <person name="Dodds P.N."/>
            <person name="Schein J.E."/>
            <person name="Zhong S."/>
            <person name="Hamelin R.C."/>
            <person name="Grigoriev I.V."/>
            <person name="Szabo L.J."/>
            <person name="Martin F."/>
        </authorList>
    </citation>
    <scope>NUCLEOTIDE SEQUENCE [LARGE SCALE GENOMIC DNA]</scope>
    <source>
        <strain evidence="4">98AG31 / pathotype 3-4-7</strain>
    </source>
</reference>
<organism evidence="4">
    <name type="scientific">Melampsora larici-populina (strain 98AG31 / pathotype 3-4-7)</name>
    <name type="common">Poplar leaf rust fungus</name>
    <dbReference type="NCBI Taxonomy" id="747676"/>
    <lineage>
        <taxon>Eukaryota</taxon>
        <taxon>Fungi</taxon>
        <taxon>Dikarya</taxon>
        <taxon>Basidiomycota</taxon>
        <taxon>Pucciniomycotina</taxon>
        <taxon>Pucciniomycetes</taxon>
        <taxon>Pucciniales</taxon>
        <taxon>Melampsoraceae</taxon>
        <taxon>Melampsora</taxon>
    </lineage>
</organism>
<dbReference type="GeneID" id="18925047"/>
<dbReference type="STRING" id="747676.F4SAK6"/>
<feature type="transmembrane region" description="Helical" evidence="2">
    <location>
        <begin position="283"/>
        <end position="303"/>
    </location>
</feature>
<dbReference type="InParanoid" id="F4SAK6"/>
<gene>
    <name evidence="3" type="ORF">MELLADRAFT_113645</name>
</gene>
<dbReference type="KEGG" id="mlr:MELLADRAFT_113645"/>
<name>F4SAK6_MELLP</name>
<dbReference type="Proteomes" id="UP000001072">
    <property type="component" value="Unassembled WGS sequence"/>
</dbReference>
<dbReference type="HOGENOM" id="CLU_824068_0_0_1"/>
<dbReference type="OrthoDB" id="421121at2759"/>
<evidence type="ECO:0000256" key="1">
    <source>
        <dbReference type="SAM" id="MobiDB-lite"/>
    </source>
</evidence>
<dbReference type="AlphaFoldDB" id="F4SAK6"/>
<dbReference type="RefSeq" id="XP_007418432.1">
    <property type="nucleotide sequence ID" value="XM_007418370.1"/>
</dbReference>
<dbReference type="VEuPathDB" id="FungiDB:MELLADRAFT_113645"/>
<feature type="compositionally biased region" description="Polar residues" evidence="1">
    <location>
        <begin position="250"/>
        <end position="265"/>
    </location>
</feature>
<evidence type="ECO:0000313" key="3">
    <source>
        <dbReference type="EMBL" id="EGF98284.1"/>
    </source>
</evidence>
<keyword evidence="4" id="KW-1185">Reference proteome</keyword>
<dbReference type="EMBL" id="GL883179">
    <property type="protein sequence ID" value="EGF98284.1"/>
    <property type="molecule type" value="Genomic_DNA"/>
</dbReference>
<keyword evidence="2" id="KW-0812">Transmembrane</keyword>
<keyword evidence="2" id="KW-1133">Transmembrane helix</keyword>
<keyword evidence="2" id="KW-0472">Membrane</keyword>
<feature type="region of interest" description="Disordered" evidence="1">
    <location>
        <begin position="242"/>
        <end position="265"/>
    </location>
</feature>
<accession>F4SAK6</accession>